<evidence type="ECO:0000313" key="1">
    <source>
        <dbReference type="EMBL" id="MBB6032034.1"/>
    </source>
</evidence>
<accession>A0ABR6P7N7</accession>
<name>A0ABR6P7N7_9SPIR</name>
<evidence type="ECO:0000313" key="2">
    <source>
        <dbReference type="Proteomes" id="UP000566276"/>
    </source>
</evidence>
<organism evidence="1 2">
    <name type="scientific">Borreliella spielmanii</name>
    <dbReference type="NCBI Taxonomy" id="88916"/>
    <lineage>
        <taxon>Bacteria</taxon>
        <taxon>Pseudomonadati</taxon>
        <taxon>Spirochaetota</taxon>
        <taxon>Spirochaetia</taxon>
        <taxon>Spirochaetales</taxon>
        <taxon>Borreliaceae</taxon>
        <taxon>Borreliella</taxon>
    </lineage>
</organism>
<protein>
    <submittedName>
        <fullName evidence="1">Uncharacterized protein</fullName>
    </submittedName>
</protein>
<dbReference type="Proteomes" id="UP000566276">
    <property type="component" value="Unassembled WGS sequence"/>
</dbReference>
<proteinExistence type="predicted"/>
<gene>
    <name evidence="1" type="ORF">HNR35_001037</name>
</gene>
<reference evidence="1 2" key="1">
    <citation type="submission" date="2020-08" db="EMBL/GenBank/DDBJ databases">
        <title>Genomic Encyclopedia of Type Strains, Phase IV (KMG-IV): sequencing the most valuable type-strain genomes for metagenomic binning, comparative biology and taxonomic classification.</title>
        <authorList>
            <person name="Goeker M."/>
        </authorList>
    </citation>
    <scope>NUCLEOTIDE SEQUENCE [LARGE SCALE GENOMIC DNA]</scope>
    <source>
        <strain evidence="1 2">DSM 16813</strain>
    </source>
</reference>
<keyword evidence="2" id="KW-1185">Reference proteome</keyword>
<dbReference type="EMBL" id="JACHFA010000008">
    <property type="protein sequence ID" value="MBB6032034.1"/>
    <property type="molecule type" value="Genomic_DNA"/>
</dbReference>
<comment type="caution">
    <text evidence="1">The sequence shown here is derived from an EMBL/GenBank/DDBJ whole genome shotgun (WGS) entry which is preliminary data.</text>
</comment>
<sequence>MDVSLSLIVGDPEDKTLNDIKNMYSKFRSSH</sequence>